<proteinExistence type="inferred from homology"/>
<feature type="coiled-coil region" evidence="14">
    <location>
        <begin position="236"/>
        <end position="274"/>
    </location>
</feature>
<evidence type="ECO:0000256" key="1">
    <source>
        <dbReference type="ARBA" id="ARBA00004180"/>
    </source>
</evidence>
<dbReference type="GO" id="GO:0048193">
    <property type="term" value="P:Golgi vesicle transport"/>
    <property type="evidence" value="ECO:0007669"/>
    <property type="project" value="TreeGrafter"/>
</dbReference>
<dbReference type="GO" id="GO:0005938">
    <property type="term" value="C:cell cortex"/>
    <property type="evidence" value="ECO:0007669"/>
    <property type="project" value="TreeGrafter"/>
</dbReference>
<dbReference type="GO" id="GO:0005886">
    <property type="term" value="C:plasma membrane"/>
    <property type="evidence" value="ECO:0007669"/>
    <property type="project" value="UniProtKB-SubCell"/>
</dbReference>
<dbReference type="PROSITE" id="PS51377">
    <property type="entry name" value="KIND"/>
    <property type="match status" value="1"/>
</dbReference>
<evidence type="ECO:0000256" key="13">
    <source>
        <dbReference type="ARBA" id="ARBA00023329"/>
    </source>
</evidence>
<dbReference type="SMART" id="SM00750">
    <property type="entry name" value="KIND"/>
    <property type="match status" value="1"/>
</dbReference>
<dbReference type="PANTHER" id="PTHR21345:SF5">
    <property type="entry name" value="PROTEIN SPIRE HOMOLOG 2"/>
    <property type="match status" value="1"/>
</dbReference>
<keyword evidence="11" id="KW-0009">Actin-binding</keyword>
<keyword evidence="7" id="KW-0963">Cytoplasm</keyword>
<dbReference type="STRING" id="8469.M7BXK7"/>
<dbReference type="GO" id="GO:0051639">
    <property type="term" value="P:actin filament network formation"/>
    <property type="evidence" value="ECO:0007669"/>
    <property type="project" value="TreeGrafter"/>
</dbReference>
<feature type="region of interest" description="Disordered" evidence="15">
    <location>
        <begin position="81"/>
        <end position="102"/>
    </location>
</feature>
<evidence type="ECO:0000256" key="15">
    <source>
        <dbReference type="SAM" id="MobiDB-lite"/>
    </source>
</evidence>
<dbReference type="InterPro" id="IPR011011">
    <property type="entry name" value="Znf_FYVE_PHD"/>
</dbReference>
<dbReference type="GO" id="GO:0015031">
    <property type="term" value="P:protein transport"/>
    <property type="evidence" value="ECO:0007669"/>
    <property type="project" value="UniProtKB-KW"/>
</dbReference>
<feature type="region of interest" description="Disordered" evidence="15">
    <location>
        <begin position="392"/>
        <end position="411"/>
    </location>
</feature>
<dbReference type="InterPro" id="IPR029901">
    <property type="entry name" value="Spire"/>
</dbReference>
<comment type="subcellular location">
    <subcellularLocation>
        <location evidence="3">Cell membrane</location>
        <topology evidence="3">Peripheral membrane protein</topology>
        <orientation evidence="3">Cytoplasmic side</orientation>
    </subcellularLocation>
    <subcellularLocation>
        <location evidence="2">Cytoplasm</location>
        <location evidence="2">Cytoskeleton</location>
    </subcellularLocation>
    <subcellularLocation>
        <location evidence="1">Cytoplasmic vesicle membrane</location>
        <topology evidence="1">Peripheral membrane protein</topology>
        <orientation evidence="1">Cytoplasmic side</orientation>
    </subcellularLocation>
</comment>
<dbReference type="GO" id="GO:0040038">
    <property type="term" value="P:polar body extrusion after meiotic divisions"/>
    <property type="evidence" value="ECO:0007669"/>
    <property type="project" value="TreeGrafter"/>
</dbReference>
<keyword evidence="9" id="KW-0653">Protein transport</keyword>
<dbReference type="GO" id="GO:0005856">
    <property type="term" value="C:cytoskeleton"/>
    <property type="evidence" value="ECO:0007669"/>
    <property type="project" value="UniProtKB-SubCell"/>
</dbReference>
<dbReference type="CDD" id="cd22065">
    <property type="entry name" value="WH2_Spire_1-2_r1"/>
    <property type="match status" value="1"/>
</dbReference>
<dbReference type="Gene3D" id="1.10.510.10">
    <property type="entry name" value="Transferase(Phosphotransferase) domain 1"/>
    <property type="match status" value="1"/>
</dbReference>
<dbReference type="GO" id="GO:0051295">
    <property type="term" value="P:establishment of meiotic spindle localization"/>
    <property type="evidence" value="ECO:0007669"/>
    <property type="project" value="TreeGrafter"/>
</dbReference>
<keyword evidence="14" id="KW-0175">Coiled coil</keyword>
<dbReference type="AlphaFoldDB" id="M7BXK7"/>
<protein>
    <submittedName>
        <fullName evidence="17">Protein spire like protein 2</fullName>
    </submittedName>
</protein>
<evidence type="ECO:0000256" key="12">
    <source>
        <dbReference type="ARBA" id="ARBA00023212"/>
    </source>
</evidence>
<evidence type="ECO:0000259" key="16">
    <source>
        <dbReference type="PROSITE" id="PS51377"/>
    </source>
</evidence>
<sequence>MAQAGSRGGPAPQERAGGADPWELSLEEVLKSYEQPINEEQAWAVCYQCCRGLAGAEGRWGPAGRIQGTAGILLHKDGTVTARGEQGSAERGAQAESTGERQLSTYRSEDIMLGTQLPLTLSPSMEAQMVQSLGFAIYRALDWGLDESEERELSPQLEKLIDLMANSDSDDSGCGMADEGYGGQDEEEEAVEGLPRAVRTFGQAMRMCAARLTAPQEALQHYQAVCRALFVETVELKAFLTKIREAKEMLRKLKEQEEELEERSTDELDNLRNTDWARLWVQLMRELRDGVKLKKVQEKQYNPLPTEYQLTPFEMLMQDIRARNYKLRKVMASERRLRPIPQKQRTLHEKILEEIKQERKLRPVEMRQQGQKGFGSLPCILNACSSNMKSTSCMNLSVPDSSTPAQRLRPRVLLKAPTLAEMEEMNISEEEESPSAEMGREPGLGLPLKRDRSFSEQDLAQFQSERGTSQPDSGYLEPQESEPRPRSGSFPASYHQIPPSAGPLTSDGGSLGTLAERSEGGSSSTPDSSSKHLWPEFSHPVDSLALTVEEMIDVRRVLVKAEMEKFLQSKELYNSLKKGKICCCCRKKFALFSWPPVCLFCKRSVCTSCSLKIKMPSKKLAHIPVYALGFENLPGSLNAKAVPLRRRDALYSLHWRRVEEEFPHIYTHGSILKDICSDCTSFVTDVISSSRKSMDILNTTPRKGRKTQSLYIQPTHIAKHQNLNPETELKRYFGARAVLGDQRPRQRQRQYVRSTWLTAPKDTWPRYSKTGKFFPALGLLETRRGVQHFTFEHHREYQQVQFKFLDAVESLDPNNIVLLLQMNPYHVDSLLQLSEVCRMQEDQEMARDLVERALYSLECAFHPVFSLTSGTCRLDYRRPENRAFYLSLFKHMIFLEKRGCPRTALEFCKLILSLDPENDPLCGLLLIDLLSLRAREYAFLTRMFQEWEGHRNLSQLPNFAFSVPLAYFLLSQQEELSEVELSQARERAAHLLQHALIMFPSVLMPLLDRCSVQPDSRVASHSVFGLQAQISQPPALNQLVSLYVGRTHSLWKDPAIMAWLETNVHEVLRRVDTSDPVVEEFAQKRKVRYQSAPRNISRHVILSELKEATAGLPLGEVRQDGDEEAGAGQDLNQGVNRLMAAMRDMLANIQFQEPPRDENPDGDADWD</sequence>
<dbReference type="GO" id="GO:0030659">
    <property type="term" value="C:cytoplasmic vesicle membrane"/>
    <property type="evidence" value="ECO:0007669"/>
    <property type="project" value="UniProtKB-SubCell"/>
</dbReference>
<organism evidence="17 18">
    <name type="scientific">Chelonia mydas</name>
    <name type="common">Green sea-turtle</name>
    <name type="synonym">Chelonia agassizi</name>
    <dbReference type="NCBI Taxonomy" id="8469"/>
    <lineage>
        <taxon>Eukaryota</taxon>
        <taxon>Metazoa</taxon>
        <taxon>Chordata</taxon>
        <taxon>Craniata</taxon>
        <taxon>Vertebrata</taxon>
        <taxon>Euteleostomi</taxon>
        <taxon>Archelosauria</taxon>
        <taxon>Testudinata</taxon>
        <taxon>Testudines</taxon>
        <taxon>Cryptodira</taxon>
        <taxon>Durocryptodira</taxon>
        <taxon>Americhelydia</taxon>
        <taxon>Chelonioidea</taxon>
        <taxon>Cheloniidae</taxon>
        <taxon>Chelonia</taxon>
    </lineage>
</organism>
<evidence type="ECO:0000256" key="8">
    <source>
        <dbReference type="ARBA" id="ARBA00022737"/>
    </source>
</evidence>
<feature type="compositionally biased region" description="Acidic residues" evidence="15">
    <location>
        <begin position="421"/>
        <end position="434"/>
    </location>
</feature>
<evidence type="ECO:0000256" key="7">
    <source>
        <dbReference type="ARBA" id="ARBA00022490"/>
    </source>
</evidence>
<dbReference type="GO" id="GO:0045010">
    <property type="term" value="P:actin nucleation"/>
    <property type="evidence" value="ECO:0007669"/>
    <property type="project" value="InterPro"/>
</dbReference>
<dbReference type="Pfam" id="PF04910">
    <property type="entry name" value="Tcf25"/>
    <property type="match status" value="1"/>
</dbReference>
<evidence type="ECO:0000256" key="2">
    <source>
        <dbReference type="ARBA" id="ARBA00004245"/>
    </source>
</evidence>
<dbReference type="PANTHER" id="PTHR21345">
    <property type="entry name" value="SPIRE"/>
    <property type="match status" value="1"/>
</dbReference>
<evidence type="ECO:0000313" key="18">
    <source>
        <dbReference type="Proteomes" id="UP000031443"/>
    </source>
</evidence>
<evidence type="ECO:0000256" key="5">
    <source>
        <dbReference type="ARBA" id="ARBA00022448"/>
    </source>
</evidence>
<dbReference type="SUPFAM" id="SSF57903">
    <property type="entry name" value="FYVE/PHD zinc finger"/>
    <property type="match status" value="1"/>
</dbReference>
<dbReference type="GO" id="GO:0030041">
    <property type="term" value="P:actin filament polymerization"/>
    <property type="evidence" value="ECO:0007669"/>
    <property type="project" value="TreeGrafter"/>
</dbReference>
<keyword evidence="6" id="KW-1003">Cell membrane</keyword>
<evidence type="ECO:0000256" key="3">
    <source>
        <dbReference type="ARBA" id="ARBA00004413"/>
    </source>
</evidence>
<evidence type="ECO:0000256" key="10">
    <source>
        <dbReference type="ARBA" id="ARBA00023136"/>
    </source>
</evidence>
<comment type="similarity">
    <text evidence="4">Belongs to the spire family.</text>
</comment>
<keyword evidence="18" id="KW-1185">Reference proteome</keyword>
<keyword evidence="13" id="KW-0968">Cytoplasmic vesicle</keyword>
<dbReference type="eggNOG" id="ENOG502QQPN">
    <property type="taxonomic scope" value="Eukaryota"/>
</dbReference>
<feature type="region of interest" description="Disordered" evidence="15">
    <location>
        <begin position="1"/>
        <end position="20"/>
    </location>
</feature>
<keyword evidence="8" id="KW-0677">Repeat</keyword>
<evidence type="ECO:0000256" key="6">
    <source>
        <dbReference type="ARBA" id="ARBA00022475"/>
    </source>
</evidence>
<dbReference type="InterPro" id="IPR006994">
    <property type="entry name" value="TCF25/Rqc1"/>
</dbReference>
<dbReference type="CDD" id="cd22081">
    <property type="entry name" value="WH2_Spire2_r4"/>
    <property type="match status" value="1"/>
</dbReference>
<keyword evidence="12" id="KW-0206">Cytoskeleton</keyword>
<dbReference type="InterPro" id="IPR011019">
    <property type="entry name" value="KIND_dom"/>
</dbReference>
<feature type="region of interest" description="Disordered" evidence="15">
    <location>
        <begin position="416"/>
        <end position="534"/>
    </location>
</feature>
<dbReference type="Pfam" id="PF16474">
    <property type="entry name" value="KIND"/>
    <property type="match status" value="1"/>
</dbReference>
<dbReference type="GO" id="GO:0003779">
    <property type="term" value="F:actin binding"/>
    <property type="evidence" value="ECO:0007669"/>
    <property type="project" value="UniProtKB-KW"/>
</dbReference>
<dbReference type="GO" id="GO:0036089">
    <property type="term" value="P:cleavage furrow formation"/>
    <property type="evidence" value="ECO:0007669"/>
    <property type="project" value="TreeGrafter"/>
</dbReference>
<dbReference type="EMBL" id="KB480854">
    <property type="protein sequence ID" value="EMP41934.1"/>
    <property type="molecule type" value="Genomic_DNA"/>
</dbReference>
<evidence type="ECO:0000256" key="11">
    <source>
        <dbReference type="ARBA" id="ARBA00023203"/>
    </source>
</evidence>
<keyword evidence="5" id="KW-0813">Transport</keyword>
<evidence type="ECO:0000256" key="14">
    <source>
        <dbReference type="SAM" id="Coils"/>
    </source>
</evidence>
<evidence type="ECO:0000313" key="17">
    <source>
        <dbReference type="EMBL" id="EMP41934.1"/>
    </source>
</evidence>
<dbReference type="GO" id="GO:0008017">
    <property type="term" value="F:microtubule binding"/>
    <property type="evidence" value="ECO:0007669"/>
    <property type="project" value="TreeGrafter"/>
</dbReference>
<feature type="compositionally biased region" description="Polar residues" evidence="15">
    <location>
        <begin position="456"/>
        <end position="472"/>
    </location>
</feature>
<keyword evidence="10" id="KW-0472">Membrane</keyword>
<evidence type="ECO:0000256" key="4">
    <source>
        <dbReference type="ARBA" id="ARBA00010956"/>
    </source>
</evidence>
<gene>
    <name evidence="17" type="ORF">UY3_00778</name>
</gene>
<reference evidence="18" key="1">
    <citation type="journal article" date="2013" name="Nat. Genet.">
        <title>The draft genomes of soft-shell turtle and green sea turtle yield insights into the development and evolution of the turtle-specific body plan.</title>
        <authorList>
            <person name="Wang Z."/>
            <person name="Pascual-Anaya J."/>
            <person name="Zadissa A."/>
            <person name="Li W."/>
            <person name="Niimura Y."/>
            <person name="Huang Z."/>
            <person name="Li C."/>
            <person name="White S."/>
            <person name="Xiong Z."/>
            <person name="Fang D."/>
            <person name="Wang B."/>
            <person name="Ming Y."/>
            <person name="Chen Y."/>
            <person name="Zheng Y."/>
            <person name="Kuraku S."/>
            <person name="Pignatelli M."/>
            <person name="Herrero J."/>
            <person name="Beal K."/>
            <person name="Nozawa M."/>
            <person name="Li Q."/>
            <person name="Wang J."/>
            <person name="Zhang H."/>
            <person name="Yu L."/>
            <person name="Shigenobu S."/>
            <person name="Wang J."/>
            <person name="Liu J."/>
            <person name="Flicek P."/>
            <person name="Searle S."/>
            <person name="Wang J."/>
            <person name="Kuratani S."/>
            <person name="Yin Y."/>
            <person name="Aken B."/>
            <person name="Zhang G."/>
            <person name="Irie N."/>
        </authorList>
    </citation>
    <scope>NUCLEOTIDE SEQUENCE [LARGE SCALE GENOMIC DNA]</scope>
</reference>
<evidence type="ECO:0000256" key="9">
    <source>
        <dbReference type="ARBA" id="ARBA00022927"/>
    </source>
</evidence>
<dbReference type="Proteomes" id="UP000031443">
    <property type="component" value="Unassembled WGS sequence"/>
</dbReference>
<name>M7BXK7_CHEMY</name>
<accession>M7BXK7</accession>
<feature type="domain" description="KIND" evidence="16">
    <location>
        <begin position="24"/>
        <end position="236"/>
    </location>
</feature>
<feature type="compositionally biased region" description="Polar residues" evidence="15">
    <location>
        <begin position="392"/>
        <end position="405"/>
    </location>
</feature>